<dbReference type="Pfam" id="PF01869">
    <property type="entry name" value="BcrAD_BadFG"/>
    <property type="match status" value="1"/>
</dbReference>
<proteinExistence type="predicted"/>
<dbReference type="AlphaFoldDB" id="A0A6N9SZG6"/>
<keyword evidence="2" id="KW-0808">Transferase</keyword>
<comment type="caution">
    <text evidence="2">The sequence shown here is derived from an EMBL/GenBank/DDBJ whole genome shotgun (WGS) entry which is preliminary data.</text>
</comment>
<dbReference type="PANTHER" id="PTHR43190:SF3">
    <property type="entry name" value="N-ACETYL-D-GLUCOSAMINE KINASE"/>
    <property type="match status" value="1"/>
</dbReference>
<dbReference type="PANTHER" id="PTHR43190">
    <property type="entry name" value="N-ACETYL-D-GLUCOSAMINE KINASE"/>
    <property type="match status" value="1"/>
</dbReference>
<keyword evidence="3" id="KW-1185">Reference proteome</keyword>
<dbReference type="EMBL" id="JAAAMG010000005">
    <property type="protein sequence ID" value="NDW04503.1"/>
    <property type="molecule type" value="Genomic_DNA"/>
</dbReference>
<organism evidence="2 3">
    <name type="scientific">Jiella pacifica</name>
    <dbReference type="NCBI Taxonomy" id="2696469"/>
    <lineage>
        <taxon>Bacteria</taxon>
        <taxon>Pseudomonadati</taxon>
        <taxon>Pseudomonadota</taxon>
        <taxon>Alphaproteobacteria</taxon>
        <taxon>Hyphomicrobiales</taxon>
        <taxon>Aurantimonadaceae</taxon>
        <taxon>Jiella</taxon>
    </lineage>
</organism>
<dbReference type="Proteomes" id="UP000469011">
    <property type="component" value="Unassembled WGS sequence"/>
</dbReference>
<name>A0A6N9SZG6_9HYPH</name>
<accession>A0A6N9SZG6</accession>
<sequence length="328" mass="33810">MTSGQDADRAGSTATVVGIDIGGTKTHLRLRGPDLARDEVVPTANWRLREWHADAAELLRLVHDLSEGTAIAAMAVGAHGCDDAAECEAFEAAFARISPFPVRVVNDAELMPAALGHPGEIGLVAGTGSIAVCRTPTGEMLVAGGWGWIIGDEGSAASLVREAARAVARHLDEGGRRDEPLVAAVFEALKIPSPARIGSRLGQIGGPVAAGSFAPIVFAAEAAGSRLAARVVSEGGRSLAELVARLDRRGAGARRVVAGGSVISSQPSLWRAFCAGLEESCDSRIEPILFTGAPVEGAHRLAAQLARSEPGALFVRPHTSTMTAKASS</sequence>
<dbReference type="InterPro" id="IPR002731">
    <property type="entry name" value="ATPase_BadF"/>
</dbReference>
<dbReference type="InterPro" id="IPR052519">
    <property type="entry name" value="Euk-type_GlcNAc_Kinase"/>
</dbReference>
<evidence type="ECO:0000259" key="1">
    <source>
        <dbReference type="Pfam" id="PF01869"/>
    </source>
</evidence>
<keyword evidence="2" id="KW-0418">Kinase</keyword>
<dbReference type="Gene3D" id="3.30.420.40">
    <property type="match status" value="2"/>
</dbReference>
<gene>
    <name evidence="2" type="ORF">GTK09_08680</name>
</gene>
<evidence type="ECO:0000313" key="3">
    <source>
        <dbReference type="Proteomes" id="UP000469011"/>
    </source>
</evidence>
<reference evidence="2 3" key="1">
    <citation type="submission" date="2020-01" db="EMBL/GenBank/DDBJ databases">
        <title>Jiella pacifica sp. nov.</title>
        <authorList>
            <person name="Xue Z."/>
            <person name="Zhu S."/>
            <person name="Chen J."/>
            <person name="Yang J."/>
        </authorList>
    </citation>
    <scope>NUCLEOTIDE SEQUENCE [LARGE SCALE GENOMIC DNA]</scope>
    <source>
        <strain evidence="2 3">40Bstr34</strain>
    </source>
</reference>
<dbReference type="RefSeq" id="WP_163462747.1">
    <property type="nucleotide sequence ID" value="NZ_JAAAMG010000005.1"/>
</dbReference>
<dbReference type="SUPFAM" id="SSF53067">
    <property type="entry name" value="Actin-like ATPase domain"/>
    <property type="match status" value="2"/>
</dbReference>
<dbReference type="GO" id="GO:0016301">
    <property type="term" value="F:kinase activity"/>
    <property type="evidence" value="ECO:0007669"/>
    <property type="project" value="UniProtKB-KW"/>
</dbReference>
<evidence type="ECO:0000313" key="2">
    <source>
        <dbReference type="EMBL" id="NDW04503.1"/>
    </source>
</evidence>
<feature type="domain" description="ATPase BadF/BadG/BcrA/BcrD type" evidence="1">
    <location>
        <begin position="17"/>
        <end position="270"/>
    </location>
</feature>
<protein>
    <submittedName>
        <fullName evidence="2">Sugar kinase</fullName>
    </submittedName>
</protein>
<dbReference type="InterPro" id="IPR043129">
    <property type="entry name" value="ATPase_NBD"/>
</dbReference>